<evidence type="ECO:0000313" key="2">
    <source>
        <dbReference type="Proteomes" id="UP000076154"/>
    </source>
</evidence>
<accession>A0A369JMD9</accession>
<dbReference type="AlphaFoldDB" id="A0A369JMD9"/>
<gene>
    <name evidence="1" type="ORF">Hypma_010485</name>
</gene>
<dbReference type="STRING" id="39966.A0A369JMD9"/>
<reference evidence="1" key="1">
    <citation type="submission" date="2018-04" db="EMBL/GenBank/DDBJ databases">
        <title>Whole genome sequencing of Hypsizygus marmoreus.</title>
        <authorList>
            <person name="Choi I.-G."/>
            <person name="Min B."/>
            <person name="Kim J.-G."/>
            <person name="Kim S."/>
            <person name="Oh Y.-L."/>
            <person name="Kong W.-S."/>
            <person name="Park H."/>
            <person name="Jeong J."/>
            <person name="Song E.-S."/>
        </authorList>
    </citation>
    <scope>NUCLEOTIDE SEQUENCE [LARGE SCALE GENOMIC DNA]</scope>
    <source>
        <strain evidence="1">51987-8</strain>
    </source>
</reference>
<protein>
    <submittedName>
        <fullName evidence="1">Uncharacterized protein</fullName>
    </submittedName>
</protein>
<keyword evidence="2" id="KW-1185">Reference proteome</keyword>
<dbReference type="Proteomes" id="UP000076154">
    <property type="component" value="Unassembled WGS sequence"/>
</dbReference>
<proteinExistence type="predicted"/>
<sequence length="128" mass="13665">MGLIQTESPYYQPTPTVPGPFSFNSAYKDPSYPSGLTSAWAVTVSSSSDIIIFGAGLYSFFTNYNQACLATWSCQSQILNVDSASSVSLYSLSTVATTFQVSVNGQGIVNQSLNRNGFASTVTAWSRS</sequence>
<name>A0A369JMD9_HYPMA</name>
<dbReference type="EMBL" id="LUEZ02000051">
    <property type="protein sequence ID" value="RDB22380.1"/>
    <property type="molecule type" value="Genomic_DNA"/>
</dbReference>
<organism evidence="1 2">
    <name type="scientific">Hypsizygus marmoreus</name>
    <name type="common">White beech mushroom</name>
    <name type="synonym">Agaricus marmoreus</name>
    <dbReference type="NCBI Taxonomy" id="39966"/>
    <lineage>
        <taxon>Eukaryota</taxon>
        <taxon>Fungi</taxon>
        <taxon>Dikarya</taxon>
        <taxon>Basidiomycota</taxon>
        <taxon>Agaricomycotina</taxon>
        <taxon>Agaricomycetes</taxon>
        <taxon>Agaricomycetidae</taxon>
        <taxon>Agaricales</taxon>
        <taxon>Tricholomatineae</taxon>
        <taxon>Lyophyllaceae</taxon>
        <taxon>Hypsizygus</taxon>
    </lineage>
</organism>
<dbReference type="OrthoDB" id="1046782at2759"/>
<evidence type="ECO:0000313" key="1">
    <source>
        <dbReference type="EMBL" id="RDB22380.1"/>
    </source>
</evidence>
<comment type="caution">
    <text evidence="1">The sequence shown here is derived from an EMBL/GenBank/DDBJ whole genome shotgun (WGS) entry which is preliminary data.</text>
</comment>
<dbReference type="Gene3D" id="2.160.20.10">
    <property type="entry name" value="Single-stranded right-handed beta-helix, Pectin lyase-like"/>
    <property type="match status" value="1"/>
</dbReference>
<dbReference type="InterPro" id="IPR012334">
    <property type="entry name" value="Pectin_lyas_fold"/>
</dbReference>
<dbReference type="InParanoid" id="A0A369JMD9"/>